<comment type="caution">
    <text evidence="1">The sequence shown here is derived from an EMBL/GenBank/DDBJ whole genome shotgun (WGS) entry which is preliminary data.</text>
</comment>
<sequence>MFLGSAASVKGGFGFCCLVTTSEEFQPKKERTPGRSLTLAEQGDHDEATGWATVFLRGLLPMPLICRITIVQCRGIPAKE</sequence>
<dbReference type="EMBL" id="BSYO01000001">
    <property type="protein sequence ID" value="GMG98194.1"/>
    <property type="molecule type" value="Genomic_DNA"/>
</dbReference>
<organism evidence="1 2">
    <name type="scientific">Nepenthes gracilis</name>
    <name type="common">Slender pitcher plant</name>
    <dbReference type="NCBI Taxonomy" id="150966"/>
    <lineage>
        <taxon>Eukaryota</taxon>
        <taxon>Viridiplantae</taxon>
        <taxon>Streptophyta</taxon>
        <taxon>Embryophyta</taxon>
        <taxon>Tracheophyta</taxon>
        <taxon>Spermatophyta</taxon>
        <taxon>Magnoliopsida</taxon>
        <taxon>eudicotyledons</taxon>
        <taxon>Gunneridae</taxon>
        <taxon>Pentapetalae</taxon>
        <taxon>Caryophyllales</taxon>
        <taxon>Nepenthaceae</taxon>
        <taxon>Nepenthes</taxon>
    </lineage>
</organism>
<proteinExistence type="predicted"/>
<name>A0AAD3P3W6_NEPGR</name>
<dbReference type="AlphaFoldDB" id="A0AAD3P3W6"/>
<keyword evidence="2" id="KW-1185">Reference proteome</keyword>
<evidence type="ECO:0000313" key="2">
    <source>
        <dbReference type="Proteomes" id="UP001279734"/>
    </source>
</evidence>
<gene>
    <name evidence="1" type="ORF">Nepgr_000034</name>
</gene>
<evidence type="ECO:0000313" key="1">
    <source>
        <dbReference type="EMBL" id="GMG98194.1"/>
    </source>
</evidence>
<reference evidence="1" key="1">
    <citation type="submission" date="2023-05" db="EMBL/GenBank/DDBJ databases">
        <title>Nepenthes gracilis genome sequencing.</title>
        <authorList>
            <person name="Fukushima K."/>
        </authorList>
    </citation>
    <scope>NUCLEOTIDE SEQUENCE</scope>
    <source>
        <strain evidence="1">SING2019-196</strain>
    </source>
</reference>
<accession>A0AAD3P3W6</accession>
<dbReference type="Proteomes" id="UP001279734">
    <property type="component" value="Unassembled WGS sequence"/>
</dbReference>
<protein>
    <submittedName>
        <fullName evidence="1">Uncharacterized protein</fullName>
    </submittedName>
</protein>